<comment type="caution">
    <text evidence="1">The sequence shown here is derived from an EMBL/GenBank/DDBJ whole genome shotgun (WGS) entry which is preliminary data.</text>
</comment>
<accession>A0ABD0LBX8</accession>
<evidence type="ECO:0000313" key="2">
    <source>
        <dbReference type="Proteomes" id="UP001519460"/>
    </source>
</evidence>
<evidence type="ECO:0000313" key="1">
    <source>
        <dbReference type="EMBL" id="KAK7496467.1"/>
    </source>
</evidence>
<organism evidence="1 2">
    <name type="scientific">Batillaria attramentaria</name>
    <dbReference type="NCBI Taxonomy" id="370345"/>
    <lineage>
        <taxon>Eukaryota</taxon>
        <taxon>Metazoa</taxon>
        <taxon>Spiralia</taxon>
        <taxon>Lophotrochozoa</taxon>
        <taxon>Mollusca</taxon>
        <taxon>Gastropoda</taxon>
        <taxon>Caenogastropoda</taxon>
        <taxon>Sorbeoconcha</taxon>
        <taxon>Cerithioidea</taxon>
        <taxon>Batillariidae</taxon>
        <taxon>Batillaria</taxon>
    </lineage>
</organism>
<dbReference type="EMBL" id="JACVVK020000067">
    <property type="protein sequence ID" value="KAK7496467.1"/>
    <property type="molecule type" value="Genomic_DNA"/>
</dbReference>
<protein>
    <submittedName>
        <fullName evidence="1">Uncharacterized protein</fullName>
    </submittedName>
</protein>
<gene>
    <name evidence="1" type="ORF">BaRGS_00012389</name>
</gene>
<dbReference type="AlphaFoldDB" id="A0ABD0LBX8"/>
<proteinExistence type="predicted"/>
<reference evidence="1 2" key="1">
    <citation type="journal article" date="2023" name="Sci. Data">
        <title>Genome assembly of the Korean intertidal mud-creeper Batillaria attramentaria.</title>
        <authorList>
            <person name="Patra A.K."/>
            <person name="Ho P.T."/>
            <person name="Jun S."/>
            <person name="Lee S.J."/>
            <person name="Kim Y."/>
            <person name="Won Y.J."/>
        </authorList>
    </citation>
    <scope>NUCLEOTIDE SEQUENCE [LARGE SCALE GENOMIC DNA]</scope>
    <source>
        <strain evidence="1">Wonlab-2016</strain>
    </source>
</reference>
<name>A0ABD0LBX8_9CAEN</name>
<keyword evidence="2" id="KW-1185">Reference proteome</keyword>
<sequence>MINETPTCRRFLFTQQRVLRTQGTANVWALSIRTARESMCPQAKGASLSGFHPTRSISCLRLLPQSVLEPPSGVSILGSALLETADDGDRPFANDLSRESP</sequence>
<dbReference type="Proteomes" id="UP001519460">
    <property type="component" value="Unassembled WGS sequence"/>
</dbReference>